<evidence type="ECO:0000259" key="3">
    <source>
        <dbReference type="Pfam" id="PF13406"/>
    </source>
</evidence>
<dbReference type="InterPro" id="IPR036366">
    <property type="entry name" value="PGBDSf"/>
</dbReference>
<keyword evidence="1" id="KW-0732">Signal</keyword>
<dbReference type="InterPro" id="IPR011970">
    <property type="entry name" value="MltB_2"/>
</dbReference>
<name>A0ABV6ZW42_9PROT</name>
<dbReference type="SUPFAM" id="SSF47090">
    <property type="entry name" value="PGBD-like"/>
    <property type="match status" value="1"/>
</dbReference>
<dbReference type="PANTHER" id="PTHR30163">
    <property type="entry name" value="MEMBRANE-BOUND LYTIC MUREIN TRANSGLYCOSYLASE B"/>
    <property type="match status" value="1"/>
</dbReference>
<dbReference type="CDD" id="cd13399">
    <property type="entry name" value="Slt35-like"/>
    <property type="match status" value="1"/>
</dbReference>
<dbReference type="PANTHER" id="PTHR30163:SF8">
    <property type="entry name" value="LYTIC MUREIN TRANSGLYCOSYLASE"/>
    <property type="match status" value="1"/>
</dbReference>
<evidence type="ECO:0000256" key="1">
    <source>
        <dbReference type="SAM" id="SignalP"/>
    </source>
</evidence>
<reference evidence="5" key="1">
    <citation type="journal article" date="2019" name="Int. J. Syst. Evol. Microbiol.">
        <title>The Global Catalogue of Microorganisms (GCM) 10K type strain sequencing project: providing services to taxonomists for standard genome sequencing and annotation.</title>
        <authorList>
            <consortium name="The Broad Institute Genomics Platform"/>
            <consortium name="The Broad Institute Genome Sequencing Center for Infectious Disease"/>
            <person name="Wu L."/>
            <person name="Ma J."/>
        </authorList>
    </citation>
    <scope>NUCLEOTIDE SEQUENCE [LARGE SCALE GENOMIC DNA]</scope>
    <source>
        <strain evidence="5">KCTC 52487</strain>
    </source>
</reference>
<dbReference type="Gene3D" id="1.10.530.10">
    <property type="match status" value="1"/>
</dbReference>
<dbReference type="Gene3D" id="1.10.101.10">
    <property type="entry name" value="PGBD-like superfamily/PGBD"/>
    <property type="match status" value="1"/>
</dbReference>
<proteinExistence type="predicted"/>
<dbReference type="EMBL" id="JBHRSV010000007">
    <property type="protein sequence ID" value="MFC2925696.1"/>
    <property type="molecule type" value="Genomic_DNA"/>
</dbReference>
<evidence type="ECO:0000313" key="5">
    <source>
        <dbReference type="Proteomes" id="UP001595379"/>
    </source>
</evidence>
<accession>A0ABV6ZW42</accession>
<dbReference type="InterPro" id="IPR031304">
    <property type="entry name" value="SLT_2"/>
</dbReference>
<dbReference type="Proteomes" id="UP001595379">
    <property type="component" value="Unassembled WGS sequence"/>
</dbReference>
<dbReference type="NCBIfam" id="TIGR02283">
    <property type="entry name" value="MltB_2"/>
    <property type="match status" value="1"/>
</dbReference>
<gene>
    <name evidence="4" type="ORF">ACFOOR_06225</name>
</gene>
<evidence type="ECO:0000313" key="4">
    <source>
        <dbReference type="EMBL" id="MFC2925696.1"/>
    </source>
</evidence>
<protein>
    <submittedName>
        <fullName evidence="4">Lytic murein transglycosylase</fullName>
    </submittedName>
</protein>
<dbReference type="InterPro" id="IPR023346">
    <property type="entry name" value="Lysozyme-like_dom_sf"/>
</dbReference>
<feature type="signal peptide" evidence="1">
    <location>
        <begin position="1"/>
        <end position="19"/>
    </location>
</feature>
<dbReference type="Pfam" id="PF01471">
    <property type="entry name" value="PG_binding_1"/>
    <property type="match status" value="1"/>
</dbReference>
<feature type="domain" description="Peptidoglycan binding-like" evidence="2">
    <location>
        <begin position="338"/>
        <end position="392"/>
    </location>
</feature>
<organism evidence="4 5">
    <name type="scientific">Hyphobacterium vulgare</name>
    <dbReference type="NCBI Taxonomy" id="1736751"/>
    <lineage>
        <taxon>Bacteria</taxon>
        <taxon>Pseudomonadati</taxon>
        <taxon>Pseudomonadota</taxon>
        <taxon>Alphaproteobacteria</taxon>
        <taxon>Maricaulales</taxon>
        <taxon>Maricaulaceae</taxon>
        <taxon>Hyphobacterium</taxon>
    </lineage>
</organism>
<dbReference type="InterPro" id="IPR043426">
    <property type="entry name" value="MltB-like"/>
</dbReference>
<evidence type="ECO:0000259" key="2">
    <source>
        <dbReference type="Pfam" id="PF01471"/>
    </source>
</evidence>
<dbReference type="InterPro" id="IPR002477">
    <property type="entry name" value="Peptidoglycan-bd-like"/>
</dbReference>
<keyword evidence="5" id="KW-1185">Reference proteome</keyword>
<dbReference type="Gene3D" id="1.10.8.350">
    <property type="entry name" value="Bacterial muramidase"/>
    <property type="match status" value="1"/>
</dbReference>
<dbReference type="Pfam" id="PF13406">
    <property type="entry name" value="SLT_2"/>
    <property type="match status" value="1"/>
</dbReference>
<dbReference type="InterPro" id="IPR036365">
    <property type="entry name" value="PGBD-like_sf"/>
</dbReference>
<dbReference type="RefSeq" id="WP_343165663.1">
    <property type="nucleotide sequence ID" value="NZ_JBHRSV010000007.1"/>
</dbReference>
<comment type="caution">
    <text evidence="4">The sequence shown here is derived from an EMBL/GenBank/DDBJ whole genome shotgun (WGS) entry which is preliminary data.</text>
</comment>
<sequence>MKQLLAACSALLFAAPALAQDEPFSDWLNDFRPRLEAQGASPQTVSAMLDGLEPNPLVIERDRTQPEFVRPLWEYLEIAASERRVSDGQSALRENHVTFQTVEASLGVPREIVAAIWGLESSYGAITGDLDVVQSLATLAWEGRRRNWAEAQLFAVAEMLDRGYAYRGELLGSWAGAMGQTQFIPETYLARAVDFDGDGHRDIWTNYGDALASTANLLARAGWAEGVPPAVEVVVPDDFDLSNWNPDQQRMTAEWALRGITRADGEDWSADLNMRAARLILPAGLHGPGFLTYSNFNAIKRYNNSTSYALGVWLLAERLAGRGEIHQDWPLDNPPISRSQTQDMQESLVALGYNPGVPDGIFGPNTRSALMAFQRQRGHLADGYAGRLMYDAVIAARNAAQAGE</sequence>
<feature type="chain" id="PRO_5046594743" evidence="1">
    <location>
        <begin position="20"/>
        <end position="404"/>
    </location>
</feature>
<dbReference type="SUPFAM" id="SSF53955">
    <property type="entry name" value="Lysozyme-like"/>
    <property type="match status" value="1"/>
</dbReference>
<feature type="domain" description="Transglycosylase SLT" evidence="3">
    <location>
        <begin position="24"/>
        <end position="317"/>
    </location>
</feature>